<proteinExistence type="predicted"/>
<dbReference type="AlphaFoldDB" id="A0A644YN31"/>
<sequence length="261" mass="29016">MKTLANGVGDLKKVLSNVKTRGIMGELQLGAIIEEILSKEQYEENVITKKSSQNRVEYAIKLPGDSDGSVYLPIDAKFPADAYYQLVEAYDAGDANAIASCGSVLETRIKSFAKDIHDKYIDPPNTTDFAIMFLPIESLYAEVVRRGLVDDLQRQYKINIAGPTTFAALLNSLQMGFRTLAIQKRSSEVWNVLGAVKTEFSSFETVLVNAQKRIEQTGAELDKLVGVRTRQINRRLRNIAEITSDDAKIVLETTDSESEEE</sequence>
<name>A0A644YN31_9ZZZZ</name>
<comment type="caution">
    <text evidence="3">The sequence shown here is derived from an EMBL/GenBank/DDBJ whole genome shotgun (WGS) entry which is preliminary data.</text>
</comment>
<gene>
    <name evidence="3" type="ORF">SDC9_76584</name>
</gene>
<dbReference type="PANTHER" id="PTHR30563:SF0">
    <property type="entry name" value="DNA RECOMBINATION PROTEIN RMUC"/>
    <property type="match status" value="1"/>
</dbReference>
<dbReference type="EMBL" id="VSSQ01005677">
    <property type="protein sequence ID" value="MPM30042.1"/>
    <property type="molecule type" value="Genomic_DNA"/>
</dbReference>
<dbReference type="InterPro" id="IPR003798">
    <property type="entry name" value="DNA_recombination_RmuC"/>
</dbReference>
<accession>A0A644YN31</accession>
<dbReference type="PANTHER" id="PTHR30563">
    <property type="entry name" value="DNA RECOMBINATION PROTEIN RMUC"/>
    <property type="match status" value="1"/>
</dbReference>
<dbReference type="Pfam" id="PF02646">
    <property type="entry name" value="RmuC"/>
    <property type="match status" value="1"/>
</dbReference>
<organism evidence="3">
    <name type="scientific">bioreactor metagenome</name>
    <dbReference type="NCBI Taxonomy" id="1076179"/>
    <lineage>
        <taxon>unclassified sequences</taxon>
        <taxon>metagenomes</taxon>
        <taxon>ecological metagenomes</taxon>
    </lineage>
</organism>
<dbReference type="GO" id="GO:0006310">
    <property type="term" value="P:DNA recombination"/>
    <property type="evidence" value="ECO:0007669"/>
    <property type="project" value="UniProtKB-KW"/>
</dbReference>
<protein>
    <recommendedName>
        <fullName evidence="4">DNA recombination protein RmuC</fullName>
    </recommendedName>
</protein>
<evidence type="ECO:0000256" key="1">
    <source>
        <dbReference type="ARBA" id="ARBA00023054"/>
    </source>
</evidence>
<evidence type="ECO:0000256" key="2">
    <source>
        <dbReference type="ARBA" id="ARBA00023172"/>
    </source>
</evidence>
<reference evidence="3" key="1">
    <citation type="submission" date="2019-08" db="EMBL/GenBank/DDBJ databases">
        <authorList>
            <person name="Kucharzyk K."/>
            <person name="Murdoch R.W."/>
            <person name="Higgins S."/>
            <person name="Loffler F."/>
        </authorList>
    </citation>
    <scope>NUCLEOTIDE SEQUENCE</scope>
</reference>
<evidence type="ECO:0008006" key="4">
    <source>
        <dbReference type="Google" id="ProtNLM"/>
    </source>
</evidence>
<keyword evidence="2" id="KW-0233">DNA recombination</keyword>
<evidence type="ECO:0000313" key="3">
    <source>
        <dbReference type="EMBL" id="MPM30042.1"/>
    </source>
</evidence>
<keyword evidence="1" id="KW-0175">Coiled coil</keyword>